<feature type="domain" description="Thioesterase" evidence="4">
    <location>
        <begin position="24"/>
        <end position="104"/>
    </location>
</feature>
<gene>
    <name evidence="5" type="ORF">GCM10018785_17770</name>
</gene>
<evidence type="ECO:0000256" key="1">
    <source>
        <dbReference type="ARBA" id="ARBA00005953"/>
    </source>
</evidence>
<dbReference type="PROSITE" id="PS01328">
    <property type="entry name" value="4HBCOA_THIOESTERASE"/>
    <property type="match status" value="1"/>
</dbReference>
<reference evidence="5" key="2">
    <citation type="submission" date="2020-09" db="EMBL/GenBank/DDBJ databases">
        <authorList>
            <person name="Sun Q."/>
            <person name="Ohkuma M."/>
        </authorList>
    </citation>
    <scope>NUCLEOTIDE SEQUENCE</scope>
    <source>
        <strain evidence="5">JCM 4784</strain>
    </source>
</reference>
<keyword evidence="2" id="KW-0378">Hydrolase</keyword>
<proteinExistence type="inferred from homology"/>
<reference evidence="5" key="1">
    <citation type="journal article" date="2014" name="Int. J. Syst. Evol. Microbiol.">
        <title>Complete genome sequence of Corynebacterium casei LMG S-19264T (=DSM 44701T), isolated from a smear-ripened cheese.</title>
        <authorList>
            <consortium name="US DOE Joint Genome Institute (JGI-PGF)"/>
            <person name="Walter F."/>
            <person name="Albersmeier A."/>
            <person name="Kalinowski J."/>
            <person name="Ruckert C."/>
        </authorList>
    </citation>
    <scope>NUCLEOTIDE SEQUENCE</scope>
    <source>
        <strain evidence="5">JCM 4784</strain>
    </source>
</reference>
<dbReference type="SUPFAM" id="SSF54637">
    <property type="entry name" value="Thioesterase/thiol ester dehydrase-isomerase"/>
    <property type="match status" value="1"/>
</dbReference>
<dbReference type="Pfam" id="PF03061">
    <property type="entry name" value="4HBT"/>
    <property type="match status" value="1"/>
</dbReference>
<dbReference type="RefSeq" id="WP_190135289.1">
    <property type="nucleotide sequence ID" value="NZ_BNBT01000017.1"/>
</dbReference>
<name>A0A918ZEC1_9ACTN</name>
<dbReference type="EMBL" id="BNBT01000017">
    <property type="protein sequence ID" value="GHE48634.1"/>
    <property type="molecule type" value="Genomic_DNA"/>
</dbReference>
<evidence type="ECO:0000313" key="6">
    <source>
        <dbReference type="Proteomes" id="UP000608024"/>
    </source>
</evidence>
<evidence type="ECO:0000256" key="3">
    <source>
        <dbReference type="SAM" id="MobiDB-lite"/>
    </source>
</evidence>
<feature type="compositionally biased region" description="Gly residues" evidence="3">
    <location>
        <begin position="160"/>
        <end position="170"/>
    </location>
</feature>
<evidence type="ECO:0000313" key="5">
    <source>
        <dbReference type="EMBL" id="GHE48634.1"/>
    </source>
</evidence>
<dbReference type="Proteomes" id="UP000608024">
    <property type="component" value="Unassembled WGS sequence"/>
</dbReference>
<dbReference type="InterPro" id="IPR029069">
    <property type="entry name" value="HotDog_dom_sf"/>
</dbReference>
<dbReference type="AlphaFoldDB" id="A0A918ZEC1"/>
<protein>
    <recommendedName>
        <fullName evidence="4">Thioesterase domain-containing protein</fullName>
    </recommendedName>
</protein>
<evidence type="ECO:0000259" key="4">
    <source>
        <dbReference type="Pfam" id="PF03061"/>
    </source>
</evidence>
<sequence>MTGQDAARTSYRRRIEHVDTDASGVVHFSRYVSLMEAAALEHLEDRGAGLTHFLDAGADLVVTSLRVSYLRSAVYRDVVVGTVDIGHVGAAQFRLVVALSRENGDGSRSRLTDGFLTFASVHPVERTALPLPVAGRLLLRGLSSDAGHSTAREGRFPTAGRGGTGHGATR</sequence>
<keyword evidence="6" id="KW-1185">Reference proteome</keyword>
<accession>A0A918ZEC1</accession>
<dbReference type="InterPro" id="IPR006683">
    <property type="entry name" value="Thioestr_dom"/>
</dbReference>
<dbReference type="InterPro" id="IPR008272">
    <property type="entry name" value="HB-CoA_thioesterase_AS"/>
</dbReference>
<comment type="similarity">
    <text evidence="1">Belongs to the 4-hydroxybenzoyl-CoA thioesterase family.</text>
</comment>
<organism evidence="5 6">
    <name type="scientific">Streptomyces longispororuber</name>
    <dbReference type="NCBI Taxonomy" id="68230"/>
    <lineage>
        <taxon>Bacteria</taxon>
        <taxon>Bacillati</taxon>
        <taxon>Actinomycetota</taxon>
        <taxon>Actinomycetes</taxon>
        <taxon>Kitasatosporales</taxon>
        <taxon>Streptomycetaceae</taxon>
        <taxon>Streptomyces</taxon>
    </lineage>
</organism>
<evidence type="ECO:0000256" key="2">
    <source>
        <dbReference type="ARBA" id="ARBA00022801"/>
    </source>
</evidence>
<comment type="caution">
    <text evidence="5">The sequence shown here is derived from an EMBL/GenBank/DDBJ whole genome shotgun (WGS) entry which is preliminary data.</text>
</comment>
<dbReference type="CDD" id="cd00586">
    <property type="entry name" value="4HBT"/>
    <property type="match status" value="1"/>
</dbReference>
<feature type="region of interest" description="Disordered" evidence="3">
    <location>
        <begin position="146"/>
        <end position="170"/>
    </location>
</feature>
<dbReference type="Gene3D" id="3.10.129.10">
    <property type="entry name" value="Hotdog Thioesterase"/>
    <property type="match status" value="1"/>
</dbReference>
<dbReference type="GO" id="GO:0016787">
    <property type="term" value="F:hydrolase activity"/>
    <property type="evidence" value="ECO:0007669"/>
    <property type="project" value="UniProtKB-KW"/>
</dbReference>